<gene>
    <name evidence="1" type="ORF">SEVIR_2G435600v2</name>
</gene>
<name>A0A4V6DC69_SETVI</name>
<accession>A0A4V6DC69</accession>
<organism evidence="1 2">
    <name type="scientific">Setaria viridis</name>
    <name type="common">Green bristlegrass</name>
    <name type="synonym">Setaria italica subsp. viridis</name>
    <dbReference type="NCBI Taxonomy" id="4556"/>
    <lineage>
        <taxon>Eukaryota</taxon>
        <taxon>Viridiplantae</taxon>
        <taxon>Streptophyta</taxon>
        <taxon>Embryophyta</taxon>
        <taxon>Tracheophyta</taxon>
        <taxon>Spermatophyta</taxon>
        <taxon>Magnoliopsida</taxon>
        <taxon>Liliopsida</taxon>
        <taxon>Poales</taxon>
        <taxon>Poaceae</taxon>
        <taxon>PACMAD clade</taxon>
        <taxon>Panicoideae</taxon>
        <taxon>Panicodae</taxon>
        <taxon>Paniceae</taxon>
        <taxon>Cenchrinae</taxon>
        <taxon>Setaria</taxon>
    </lineage>
</organism>
<reference evidence="1" key="1">
    <citation type="submission" date="2019-03" db="EMBL/GenBank/DDBJ databases">
        <title>WGS assembly of Setaria viridis.</title>
        <authorList>
            <person name="Huang P."/>
            <person name="Jenkins J."/>
            <person name="Grimwood J."/>
            <person name="Barry K."/>
            <person name="Healey A."/>
            <person name="Mamidi S."/>
            <person name="Sreedasyam A."/>
            <person name="Shu S."/>
            <person name="Feldman M."/>
            <person name="Wu J."/>
            <person name="Yu Y."/>
            <person name="Chen C."/>
            <person name="Johnson J."/>
            <person name="Rokhsar D."/>
            <person name="Baxter I."/>
            <person name="Schmutz J."/>
            <person name="Brutnell T."/>
            <person name="Kellogg E."/>
        </authorList>
    </citation>
    <scope>NUCLEOTIDE SEQUENCE [LARGE SCALE GENOMIC DNA]</scope>
</reference>
<dbReference type="Proteomes" id="UP000298652">
    <property type="component" value="Chromosome 2"/>
</dbReference>
<keyword evidence="2" id="KW-1185">Reference proteome</keyword>
<proteinExistence type="predicted"/>
<dbReference type="EMBL" id="CM016553">
    <property type="protein sequence ID" value="TKW36366.1"/>
    <property type="molecule type" value="Genomic_DNA"/>
</dbReference>
<sequence>MLQLRSGRFSALMPTQIENNGNSLRLKGKHVNLQRYRVEWDATMFIVELRMVVKELMMIYSSLTTRRPP</sequence>
<dbReference type="AlphaFoldDB" id="A0A4V6DC69"/>
<protein>
    <submittedName>
        <fullName evidence="1">Uncharacterized protein</fullName>
    </submittedName>
</protein>
<dbReference type="Gramene" id="TKW36366">
    <property type="protein sequence ID" value="TKW36366"/>
    <property type="gene ID" value="SEVIR_2G435600v2"/>
</dbReference>
<evidence type="ECO:0000313" key="2">
    <source>
        <dbReference type="Proteomes" id="UP000298652"/>
    </source>
</evidence>
<evidence type="ECO:0000313" key="1">
    <source>
        <dbReference type="EMBL" id="TKW36366.1"/>
    </source>
</evidence>